<name>A0A9Q4MGW7_XYLFS</name>
<dbReference type="EMBL" id="VDCJ01000337">
    <property type="protein sequence ID" value="MRU23345.1"/>
    <property type="molecule type" value="Genomic_DNA"/>
</dbReference>
<dbReference type="Proteomes" id="UP000474061">
    <property type="component" value="Unassembled WGS sequence"/>
</dbReference>
<sequence length="77" mass="9285">MMSLLWKITARNWMDWPTERQHRVTGKRQHIEYSRTWRWADGPKPQAEISMTTTESLPHHTQARHFNDVLEKVKSND</sequence>
<accession>A0A9Q4MGW7</accession>
<protein>
    <submittedName>
        <fullName evidence="1">Uncharacterized protein</fullName>
    </submittedName>
</protein>
<gene>
    <name evidence="1" type="ORF">FG476_04440</name>
</gene>
<comment type="caution">
    <text evidence="1">The sequence shown here is derived from an EMBL/GenBank/DDBJ whole genome shotgun (WGS) entry which is preliminary data.</text>
</comment>
<organism evidence="1 2">
    <name type="scientific">Xylella fastidiosa subsp. multiplex</name>
    <dbReference type="NCBI Taxonomy" id="644357"/>
    <lineage>
        <taxon>Bacteria</taxon>
        <taxon>Pseudomonadati</taxon>
        <taxon>Pseudomonadota</taxon>
        <taxon>Gammaproteobacteria</taxon>
        <taxon>Lysobacterales</taxon>
        <taxon>Lysobacteraceae</taxon>
        <taxon>Xylella</taxon>
    </lineage>
</organism>
<evidence type="ECO:0000313" key="1">
    <source>
        <dbReference type="EMBL" id="MRU23345.1"/>
    </source>
</evidence>
<proteinExistence type="predicted"/>
<reference evidence="1" key="2">
    <citation type="journal article" date="2020" name="Appl. Environ. Microbiol.">
        <title>Multiple intercontinental introductions associated with the emergence of a plant pathogen in Europe.</title>
        <authorList>
            <person name="Landa B.B."/>
            <person name="Castillo A.I."/>
            <person name="Giampetruzzi A."/>
            <person name="Kahn A."/>
            <person name="Roman-Ecija M."/>
            <person name="Velasco-Amo M.P."/>
            <person name="Navas-Cortes J.A."/>
            <person name="Marco-Noales E."/>
            <person name="Barbe S."/>
            <person name="Moralejo E."/>
            <person name="Coletta-Filho H.D."/>
            <person name="Saldarelli P."/>
            <person name="Saponari M."/>
            <person name="Almeida R.P.P."/>
        </authorList>
    </citation>
    <scope>NUCLEOTIDE SEQUENCE</scope>
    <source>
        <strain evidence="1">XYL1981</strain>
    </source>
</reference>
<evidence type="ECO:0000313" key="2">
    <source>
        <dbReference type="Proteomes" id="UP000474061"/>
    </source>
</evidence>
<dbReference type="AlphaFoldDB" id="A0A9Q4MGW7"/>
<reference evidence="1" key="1">
    <citation type="submission" date="2019-05" db="EMBL/GenBank/DDBJ databases">
        <authorList>
            <person name="Castillo A."/>
            <person name="Giampetruzzi A."/>
            <person name="Landa B."/>
            <person name="Saponari M."/>
            <person name="Almeida R.P.P."/>
            <person name="Moralejo E."/>
            <person name="Marco-Noales E."/>
            <person name="Velasco-Amo M.P."/>
            <person name="Roman-Ecija M."/>
            <person name="Navarro I."/>
            <person name="Monterde A."/>
            <person name="Barbe S."/>
        </authorList>
    </citation>
    <scope>NUCLEOTIDE SEQUENCE</scope>
    <source>
        <strain evidence="1">XYL1981</strain>
    </source>
</reference>